<dbReference type="AlphaFoldDB" id="A0AAV1N199"/>
<gene>
    <name evidence="1" type="ORF">FSCOSCO3_A032917</name>
</gene>
<organism evidence="1 2">
    <name type="scientific">Scomber scombrus</name>
    <name type="common">Atlantic mackerel</name>
    <name type="synonym">Scomber vernalis</name>
    <dbReference type="NCBI Taxonomy" id="13677"/>
    <lineage>
        <taxon>Eukaryota</taxon>
        <taxon>Metazoa</taxon>
        <taxon>Chordata</taxon>
        <taxon>Craniata</taxon>
        <taxon>Vertebrata</taxon>
        <taxon>Euteleostomi</taxon>
        <taxon>Actinopterygii</taxon>
        <taxon>Neopterygii</taxon>
        <taxon>Teleostei</taxon>
        <taxon>Neoteleostei</taxon>
        <taxon>Acanthomorphata</taxon>
        <taxon>Pelagiaria</taxon>
        <taxon>Scombriformes</taxon>
        <taxon>Scombridae</taxon>
        <taxon>Scomber</taxon>
    </lineage>
</organism>
<proteinExistence type="predicted"/>
<comment type="caution">
    <text evidence="1">The sequence shown here is derived from an EMBL/GenBank/DDBJ whole genome shotgun (WGS) entry which is preliminary data.</text>
</comment>
<sequence length="89" mass="9990">MRRNSSSKLFNFSERQWDSSEQAAYIEPFKDVRCAVKRLFSGTLQLPRLSCRPSMQDQPQEDPASGPIVFSVKPSRGLGTLTSLITKAL</sequence>
<reference evidence="1 2" key="1">
    <citation type="submission" date="2024-01" db="EMBL/GenBank/DDBJ databases">
        <authorList>
            <person name="Alioto T."/>
            <person name="Alioto T."/>
            <person name="Gomez Garrido J."/>
        </authorList>
    </citation>
    <scope>NUCLEOTIDE SEQUENCE [LARGE SCALE GENOMIC DNA]</scope>
</reference>
<dbReference type="Proteomes" id="UP001314229">
    <property type="component" value="Unassembled WGS sequence"/>
</dbReference>
<dbReference type="EMBL" id="CAWUFR010000009">
    <property type="protein sequence ID" value="CAK6952354.1"/>
    <property type="molecule type" value="Genomic_DNA"/>
</dbReference>
<evidence type="ECO:0000313" key="1">
    <source>
        <dbReference type="EMBL" id="CAK6952354.1"/>
    </source>
</evidence>
<keyword evidence="2" id="KW-1185">Reference proteome</keyword>
<accession>A0AAV1N199</accession>
<evidence type="ECO:0000313" key="2">
    <source>
        <dbReference type="Proteomes" id="UP001314229"/>
    </source>
</evidence>
<protein>
    <submittedName>
        <fullName evidence="1">cAMP-specific 3',5'-cyclic phosphodiesterase 4D isoform X1</fullName>
    </submittedName>
</protein>
<name>A0AAV1N199_SCOSC</name>